<dbReference type="Proteomes" id="UP000266313">
    <property type="component" value="Chromosome"/>
</dbReference>
<dbReference type="AlphaFoldDB" id="A0A250KSN8"/>
<feature type="chain" id="PRO_5012738657" evidence="1">
    <location>
        <begin position="20"/>
        <end position="134"/>
    </location>
</feature>
<feature type="signal peptide" evidence="1">
    <location>
        <begin position="1"/>
        <end position="19"/>
    </location>
</feature>
<organism evidence="2 3">
    <name type="scientific">Methylocaldum marinum</name>
    <dbReference type="NCBI Taxonomy" id="1432792"/>
    <lineage>
        <taxon>Bacteria</taxon>
        <taxon>Pseudomonadati</taxon>
        <taxon>Pseudomonadota</taxon>
        <taxon>Gammaproteobacteria</taxon>
        <taxon>Methylococcales</taxon>
        <taxon>Methylococcaceae</taxon>
        <taxon>Methylocaldum</taxon>
    </lineage>
</organism>
<dbReference type="RefSeq" id="WP_119630001.1">
    <property type="nucleotide sequence ID" value="NZ_AP017928.1"/>
</dbReference>
<accession>A0A250KSN8</accession>
<gene>
    <name evidence="2" type="ORF">sS8_2680</name>
</gene>
<dbReference type="EMBL" id="AP017928">
    <property type="protein sequence ID" value="BBA34627.1"/>
    <property type="molecule type" value="Genomic_DNA"/>
</dbReference>
<dbReference type="KEGG" id="mmai:sS8_2680"/>
<proteinExistence type="predicted"/>
<reference evidence="2 3" key="1">
    <citation type="submission" date="2016-12" db="EMBL/GenBank/DDBJ databases">
        <title>Genome sequencing of Methylocaldum marinum.</title>
        <authorList>
            <person name="Takeuchi M."/>
            <person name="Kamagata Y."/>
            <person name="Hiraoka S."/>
            <person name="Oshima K."/>
            <person name="Hattori M."/>
            <person name="Iwasaki W."/>
        </authorList>
    </citation>
    <scope>NUCLEOTIDE SEQUENCE [LARGE SCALE GENOMIC DNA]</scope>
    <source>
        <strain evidence="2 3">S8</strain>
    </source>
</reference>
<keyword evidence="1" id="KW-0732">Signal</keyword>
<evidence type="ECO:0000256" key="1">
    <source>
        <dbReference type="SAM" id="SignalP"/>
    </source>
</evidence>
<evidence type="ECO:0000313" key="2">
    <source>
        <dbReference type="EMBL" id="BBA34627.1"/>
    </source>
</evidence>
<dbReference type="OrthoDB" id="5568817at2"/>
<keyword evidence="3" id="KW-1185">Reference proteome</keyword>
<evidence type="ECO:0000313" key="3">
    <source>
        <dbReference type="Proteomes" id="UP000266313"/>
    </source>
</evidence>
<name>A0A250KSN8_9GAMM</name>
<protein>
    <submittedName>
        <fullName evidence="2">Uncharacterized protein</fullName>
    </submittedName>
</protein>
<sequence length="134" mass="15065">MKKCLFLSLALLFTANAFGSTDHYIRREGDHVQHLKIRKFGDDVRVSMDVDFEPTGSAEEGRRSCSAEISGEAKVVSENEIVMRKQAEGEARYCSLRIVLSSDGAKVEQSPDCKYFVAGICHFDSEEQELRKVK</sequence>